<proteinExistence type="predicted"/>
<accession>A0A8S0WAV7</accession>
<evidence type="ECO:0000313" key="1">
    <source>
        <dbReference type="EMBL" id="CAA9891119.1"/>
    </source>
</evidence>
<dbReference type="Proteomes" id="UP000494216">
    <property type="component" value="Unassembled WGS sequence"/>
</dbReference>
<reference evidence="1 2" key="1">
    <citation type="submission" date="2020-02" db="EMBL/GenBank/DDBJ databases">
        <authorList>
            <person name="Hogendoorn C."/>
        </authorList>
    </citation>
    <scope>NUCLEOTIDE SEQUENCE [LARGE SCALE GENOMIC DNA]</scope>
    <source>
        <strain evidence="1">METHB21</strain>
    </source>
</reference>
<keyword evidence="2" id="KW-1185">Reference proteome</keyword>
<organism evidence="1 2">
    <name type="scientific">Candidatus Methylobacter favarea</name>
    <dbReference type="NCBI Taxonomy" id="2707345"/>
    <lineage>
        <taxon>Bacteria</taxon>
        <taxon>Pseudomonadati</taxon>
        <taxon>Pseudomonadota</taxon>
        <taxon>Gammaproteobacteria</taxon>
        <taxon>Methylococcales</taxon>
        <taxon>Methylococcaceae</taxon>
        <taxon>Methylobacter</taxon>
    </lineage>
</organism>
<comment type="caution">
    <text evidence="1">The sequence shown here is derived from an EMBL/GenBank/DDBJ whole genome shotgun (WGS) entry which is preliminary data.</text>
</comment>
<dbReference type="Pfam" id="PF05930">
    <property type="entry name" value="Phage_AlpA"/>
    <property type="match status" value="1"/>
</dbReference>
<dbReference type="Gene3D" id="1.10.238.160">
    <property type="match status" value="1"/>
</dbReference>
<gene>
    <name evidence="1" type="ORF">METHB2_340037</name>
</gene>
<name>A0A8S0WAV7_9GAMM</name>
<dbReference type="PANTHER" id="PTHR36154:SF1">
    <property type="entry name" value="DNA-BINDING TRANSCRIPTIONAL ACTIVATOR ALPA"/>
    <property type="match status" value="1"/>
</dbReference>
<sequence>MSINPVLITKKRFIKMREVTARTGLSRSSIYLKVKEGTFPKQLKLGERSRSMAWLESDIDSWMDSIIAAREFLKIVS</sequence>
<evidence type="ECO:0000313" key="2">
    <source>
        <dbReference type="Proteomes" id="UP000494216"/>
    </source>
</evidence>
<protein>
    <submittedName>
        <fullName evidence="1">AlpA family transcriptional regulator (Modular protein)</fullName>
    </submittedName>
</protein>
<dbReference type="InterPro" id="IPR010260">
    <property type="entry name" value="AlpA"/>
</dbReference>
<dbReference type="PANTHER" id="PTHR36154">
    <property type="entry name" value="DNA-BINDING TRANSCRIPTIONAL ACTIVATOR ALPA"/>
    <property type="match status" value="1"/>
</dbReference>
<dbReference type="InterPro" id="IPR052931">
    <property type="entry name" value="Prophage_regulatory_activator"/>
</dbReference>
<dbReference type="AlphaFoldDB" id="A0A8S0WAV7"/>
<dbReference type="EMBL" id="CADCXN010000063">
    <property type="protein sequence ID" value="CAA9891119.1"/>
    <property type="molecule type" value="Genomic_DNA"/>
</dbReference>